<feature type="transmembrane region" description="Helical" evidence="7">
    <location>
        <begin position="276"/>
        <end position="300"/>
    </location>
</feature>
<evidence type="ECO:0000256" key="6">
    <source>
        <dbReference type="SAM" id="MobiDB-lite"/>
    </source>
</evidence>
<evidence type="ECO:0000256" key="7">
    <source>
        <dbReference type="SAM" id="Phobius"/>
    </source>
</evidence>
<evidence type="ECO:0000256" key="4">
    <source>
        <dbReference type="ARBA" id="ARBA00023136"/>
    </source>
</evidence>
<feature type="region of interest" description="Disordered" evidence="6">
    <location>
        <begin position="1"/>
        <end position="40"/>
    </location>
</feature>
<dbReference type="PROSITE" id="PS51012">
    <property type="entry name" value="ABC_TM2"/>
    <property type="match status" value="1"/>
</dbReference>
<dbReference type="InterPro" id="IPR000412">
    <property type="entry name" value="ABC_2_transport"/>
</dbReference>
<dbReference type="EMBL" id="JBHTLY010000014">
    <property type="protein sequence ID" value="MFD1203438.1"/>
    <property type="molecule type" value="Genomic_DNA"/>
</dbReference>
<organism evidence="9 10">
    <name type="scientific">Leucobacter albus</name>
    <dbReference type="NCBI Taxonomy" id="272210"/>
    <lineage>
        <taxon>Bacteria</taxon>
        <taxon>Bacillati</taxon>
        <taxon>Actinomycetota</taxon>
        <taxon>Actinomycetes</taxon>
        <taxon>Micrococcales</taxon>
        <taxon>Microbacteriaceae</taxon>
        <taxon>Leucobacter</taxon>
    </lineage>
</organism>
<feature type="domain" description="ABC transmembrane type-2" evidence="8">
    <location>
        <begin position="60"/>
        <end position="303"/>
    </location>
</feature>
<keyword evidence="5" id="KW-0046">Antibiotic resistance</keyword>
<comment type="subcellular location">
    <subcellularLocation>
        <location evidence="1">Membrane</location>
        <topology evidence="1">Multi-pass membrane protein</topology>
    </subcellularLocation>
</comment>
<evidence type="ECO:0000256" key="5">
    <source>
        <dbReference type="ARBA" id="ARBA00023251"/>
    </source>
</evidence>
<dbReference type="Proteomes" id="UP001597181">
    <property type="component" value="Unassembled WGS sequence"/>
</dbReference>
<keyword evidence="10" id="KW-1185">Reference proteome</keyword>
<protein>
    <submittedName>
        <fullName evidence="9">ABC transporter permease</fullName>
    </submittedName>
</protein>
<evidence type="ECO:0000256" key="1">
    <source>
        <dbReference type="ARBA" id="ARBA00004141"/>
    </source>
</evidence>
<feature type="transmembrane region" description="Helical" evidence="7">
    <location>
        <begin position="101"/>
        <end position="125"/>
    </location>
</feature>
<feature type="transmembrane region" description="Helical" evidence="7">
    <location>
        <begin position="183"/>
        <end position="204"/>
    </location>
</feature>
<sequence length="306" mass="32236">MNTPTTSKADKADQAAQPAQPPQPTQAGPARKPPHPLPGILRTGARRAAFEIRGYFRAGDTVFFTFLFPVMMLVIFSAAFSSQGNIGTAADGSGGVSIATYYMTGMLAAGMLLSGTQGLGIDIAVEKSEGTLARLGASPLSPVSYFIGKFGQVLVTGTVQAALILLVARFAFGVELPSEPGRWLTFAWVFLLGTAVAALLGVALSAVPRTGKSATAVVLPPVLILQFISGVYLQFSMLPEWLQNIASVFPLRWMAQGMRAAFLPEVFATAEPAGEWGLGLVCAVLVGWLIAGVALSALTFRWSRRS</sequence>
<evidence type="ECO:0000313" key="10">
    <source>
        <dbReference type="Proteomes" id="UP001597181"/>
    </source>
</evidence>
<dbReference type="InterPro" id="IPR052902">
    <property type="entry name" value="ABC-2_transporter"/>
</dbReference>
<comment type="caution">
    <text evidence="9">The sequence shown here is derived from an EMBL/GenBank/DDBJ whole genome shotgun (WGS) entry which is preliminary data.</text>
</comment>
<evidence type="ECO:0000259" key="8">
    <source>
        <dbReference type="PROSITE" id="PS51012"/>
    </source>
</evidence>
<keyword evidence="3 7" id="KW-1133">Transmembrane helix</keyword>
<evidence type="ECO:0000256" key="3">
    <source>
        <dbReference type="ARBA" id="ARBA00022989"/>
    </source>
</evidence>
<dbReference type="Pfam" id="PF12698">
    <property type="entry name" value="ABC2_membrane_3"/>
    <property type="match status" value="1"/>
</dbReference>
<dbReference type="PIRSF" id="PIRSF006648">
    <property type="entry name" value="DrrB"/>
    <property type="match status" value="1"/>
</dbReference>
<dbReference type="PANTHER" id="PTHR43027:SF2">
    <property type="entry name" value="TRANSPORT PERMEASE PROTEIN"/>
    <property type="match status" value="1"/>
</dbReference>
<accession>A0ABW3TUB8</accession>
<dbReference type="InterPro" id="IPR013525">
    <property type="entry name" value="ABC2_TM"/>
</dbReference>
<gene>
    <name evidence="9" type="ORF">ACFQ3U_16220</name>
</gene>
<proteinExistence type="predicted"/>
<evidence type="ECO:0000313" key="9">
    <source>
        <dbReference type="EMBL" id="MFD1203438.1"/>
    </source>
</evidence>
<dbReference type="InterPro" id="IPR047817">
    <property type="entry name" value="ABC2_TM_bact-type"/>
</dbReference>
<evidence type="ECO:0000256" key="2">
    <source>
        <dbReference type="ARBA" id="ARBA00022692"/>
    </source>
</evidence>
<feature type="transmembrane region" description="Helical" evidence="7">
    <location>
        <begin position="62"/>
        <end position="81"/>
    </location>
</feature>
<feature type="transmembrane region" description="Helical" evidence="7">
    <location>
        <begin position="146"/>
        <end position="171"/>
    </location>
</feature>
<dbReference type="PANTHER" id="PTHR43027">
    <property type="entry name" value="DOXORUBICIN RESISTANCE ABC TRANSPORTER PERMEASE PROTEIN DRRC-RELATED"/>
    <property type="match status" value="1"/>
</dbReference>
<feature type="transmembrane region" description="Helical" evidence="7">
    <location>
        <begin position="216"/>
        <end position="235"/>
    </location>
</feature>
<keyword evidence="4 7" id="KW-0472">Membrane</keyword>
<dbReference type="RefSeq" id="WP_343962244.1">
    <property type="nucleotide sequence ID" value="NZ_BAAAKZ010000016.1"/>
</dbReference>
<name>A0ABW3TUB8_9MICO</name>
<reference evidence="10" key="1">
    <citation type="journal article" date="2019" name="Int. J. Syst. Evol. Microbiol.">
        <title>The Global Catalogue of Microorganisms (GCM) 10K type strain sequencing project: providing services to taxonomists for standard genome sequencing and annotation.</title>
        <authorList>
            <consortium name="The Broad Institute Genomics Platform"/>
            <consortium name="The Broad Institute Genome Sequencing Center for Infectious Disease"/>
            <person name="Wu L."/>
            <person name="Ma J."/>
        </authorList>
    </citation>
    <scope>NUCLEOTIDE SEQUENCE [LARGE SCALE GENOMIC DNA]</scope>
    <source>
        <strain evidence="10">CCUG 50213</strain>
    </source>
</reference>
<keyword evidence="2 7" id="KW-0812">Transmembrane</keyword>